<dbReference type="PROSITE" id="PS50200">
    <property type="entry name" value="RA"/>
    <property type="match status" value="1"/>
</dbReference>
<dbReference type="InterPro" id="IPR000159">
    <property type="entry name" value="RA_dom"/>
</dbReference>
<reference evidence="4 5" key="1">
    <citation type="journal article" date="2023" name="BMC Biol.">
        <title>The compact genome of the sponge Oopsacas minuta (Hexactinellida) is lacking key metazoan core genes.</title>
        <authorList>
            <person name="Santini S."/>
            <person name="Schenkelaars Q."/>
            <person name="Jourda C."/>
            <person name="Duchesne M."/>
            <person name="Belahbib H."/>
            <person name="Rocher C."/>
            <person name="Selva M."/>
            <person name="Riesgo A."/>
            <person name="Vervoort M."/>
            <person name="Leys S.P."/>
            <person name="Kodjabachian L."/>
            <person name="Le Bivic A."/>
            <person name="Borchiellini C."/>
            <person name="Claverie J.M."/>
            <person name="Renard E."/>
        </authorList>
    </citation>
    <scope>NUCLEOTIDE SEQUENCE [LARGE SCALE GENOMIC DNA]</scope>
    <source>
        <strain evidence="4">SPO-2</strain>
    </source>
</reference>
<feature type="region of interest" description="Disordered" evidence="1">
    <location>
        <begin position="26"/>
        <end position="46"/>
    </location>
</feature>
<dbReference type="Proteomes" id="UP001165289">
    <property type="component" value="Unassembled WGS sequence"/>
</dbReference>
<organism evidence="4 5">
    <name type="scientific">Oopsacas minuta</name>
    <dbReference type="NCBI Taxonomy" id="111878"/>
    <lineage>
        <taxon>Eukaryota</taxon>
        <taxon>Metazoa</taxon>
        <taxon>Porifera</taxon>
        <taxon>Hexactinellida</taxon>
        <taxon>Hexasterophora</taxon>
        <taxon>Lyssacinosida</taxon>
        <taxon>Leucopsacidae</taxon>
        <taxon>Oopsacas</taxon>
    </lineage>
</organism>
<dbReference type="InterPro" id="IPR011524">
    <property type="entry name" value="SARAH_dom"/>
</dbReference>
<protein>
    <submittedName>
        <fullName evidence="4">Ras association domain-containing protein 5</fullName>
    </submittedName>
</protein>
<accession>A0AAV7K4P8</accession>
<evidence type="ECO:0000313" key="4">
    <source>
        <dbReference type="EMBL" id="KAI6655256.1"/>
    </source>
</evidence>
<dbReference type="PANTHER" id="PTHR22738">
    <property type="entry name" value="RASSF"/>
    <property type="match status" value="1"/>
</dbReference>
<gene>
    <name evidence="4" type="ORF">LOD99_2544</name>
</gene>
<comment type="caution">
    <text evidence="4">The sequence shown here is derived from an EMBL/GenBank/DDBJ whole genome shotgun (WGS) entry which is preliminary data.</text>
</comment>
<dbReference type="EMBL" id="JAKMXF010000210">
    <property type="protein sequence ID" value="KAI6655256.1"/>
    <property type="molecule type" value="Genomic_DNA"/>
</dbReference>
<dbReference type="GO" id="GO:0007165">
    <property type="term" value="P:signal transduction"/>
    <property type="evidence" value="ECO:0007669"/>
    <property type="project" value="InterPro"/>
</dbReference>
<dbReference type="PANTHER" id="PTHR22738:SF10">
    <property type="entry name" value="RAS ASSOCIATION DOMAIN-CONTAINING PROTEIN 1 HOMOLOG"/>
    <property type="match status" value="1"/>
</dbReference>
<sequence>MISRAKHKVVKKTRSKLSGNFEMKTVKKSSESMPIHTDADPADMPFTSASKRARTLSRMTKQKKAAVTVGPRDLNIAQESIFTNDTVEDLRIPIEKYNMSSDESFRIKIENNLAQGFVPVHLCIDGNLNVMPPTGVGMVWSSLHILSDILIEDEIEMRGQNHTEKVTFERDAKTFVNIDNHTMAFEAIALLIRKLFIVENPADFIFYEHLHGITRKVKDTELPLINMVRCSDRSDWKLILKRKPFDDQIGQWSPFTIPELRMFLDMADFEREMKETNLRNLYEEVRILLLEEIGRKKQLEEEVSLVRMRKKSVQS</sequence>
<dbReference type="PROSITE" id="PS50951">
    <property type="entry name" value="SARAH"/>
    <property type="match status" value="1"/>
</dbReference>
<feature type="domain" description="SARAH" evidence="3">
    <location>
        <begin position="249"/>
        <end position="296"/>
    </location>
</feature>
<evidence type="ECO:0000256" key="1">
    <source>
        <dbReference type="SAM" id="MobiDB-lite"/>
    </source>
</evidence>
<keyword evidence="5" id="KW-1185">Reference proteome</keyword>
<dbReference type="AlphaFoldDB" id="A0AAV7K4P8"/>
<evidence type="ECO:0000259" key="3">
    <source>
        <dbReference type="PROSITE" id="PS50951"/>
    </source>
</evidence>
<dbReference type="InterPro" id="IPR029071">
    <property type="entry name" value="Ubiquitin-like_domsf"/>
</dbReference>
<evidence type="ECO:0000313" key="5">
    <source>
        <dbReference type="Proteomes" id="UP001165289"/>
    </source>
</evidence>
<dbReference type="Gene3D" id="3.10.20.90">
    <property type="entry name" value="Phosphatidylinositol 3-kinase Catalytic Subunit, Chain A, domain 1"/>
    <property type="match status" value="1"/>
</dbReference>
<evidence type="ECO:0000259" key="2">
    <source>
        <dbReference type="PROSITE" id="PS50200"/>
    </source>
</evidence>
<feature type="domain" description="Ras-associating" evidence="2">
    <location>
        <begin position="160"/>
        <end position="245"/>
    </location>
</feature>
<name>A0AAV7K4P8_9METZ</name>
<dbReference type="SMART" id="SM00314">
    <property type="entry name" value="RA"/>
    <property type="match status" value="1"/>
</dbReference>
<dbReference type="InterPro" id="IPR033614">
    <property type="entry name" value="RASSF1-6"/>
</dbReference>
<proteinExistence type="predicted"/>
<dbReference type="SUPFAM" id="SSF54236">
    <property type="entry name" value="Ubiquitin-like"/>
    <property type="match status" value="1"/>
</dbReference>